<evidence type="ECO:0000313" key="1">
    <source>
        <dbReference type="EMBL" id="CAI8051805.1"/>
    </source>
</evidence>
<protein>
    <submittedName>
        <fullName evidence="1">Uncharacterized protein</fullName>
    </submittedName>
</protein>
<gene>
    <name evidence="1" type="ORF">GBAR_LOCUS28358</name>
</gene>
<dbReference type="EMBL" id="CASHTH010003962">
    <property type="protein sequence ID" value="CAI8051805.1"/>
    <property type="molecule type" value="Genomic_DNA"/>
</dbReference>
<reference evidence="1" key="1">
    <citation type="submission" date="2023-03" db="EMBL/GenBank/DDBJ databases">
        <authorList>
            <person name="Steffen K."/>
            <person name="Cardenas P."/>
        </authorList>
    </citation>
    <scope>NUCLEOTIDE SEQUENCE</scope>
</reference>
<evidence type="ECO:0000313" key="2">
    <source>
        <dbReference type="Proteomes" id="UP001174909"/>
    </source>
</evidence>
<dbReference type="AlphaFoldDB" id="A0AA35XHM9"/>
<organism evidence="1 2">
    <name type="scientific">Geodia barretti</name>
    <name type="common">Barrett's horny sponge</name>
    <dbReference type="NCBI Taxonomy" id="519541"/>
    <lineage>
        <taxon>Eukaryota</taxon>
        <taxon>Metazoa</taxon>
        <taxon>Porifera</taxon>
        <taxon>Demospongiae</taxon>
        <taxon>Heteroscleromorpha</taxon>
        <taxon>Tetractinellida</taxon>
        <taxon>Astrophorina</taxon>
        <taxon>Geodiidae</taxon>
        <taxon>Geodia</taxon>
    </lineage>
</organism>
<sequence>IDISLRTSLEKTSECTGATIAYHFSLVVLNTLVECCGQKSHLLGSSFFFQKGIVLCVLLKCTRLGFTPS</sequence>
<comment type="caution">
    <text evidence="1">The sequence shown here is derived from an EMBL/GenBank/DDBJ whole genome shotgun (WGS) entry which is preliminary data.</text>
</comment>
<keyword evidence="2" id="KW-1185">Reference proteome</keyword>
<dbReference type="Proteomes" id="UP001174909">
    <property type="component" value="Unassembled WGS sequence"/>
</dbReference>
<name>A0AA35XHM9_GEOBA</name>
<accession>A0AA35XHM9</accession>
<proteinExistence type="predicted"/>
<feature type="non-terminal residue" evidence="1">
    <location>
        <position position="1"/>
    </location>
</feature>